<keyword evidence="3" id="KW-1185">Reference proteome</keyword>
<sequence>MITSRLLVLISLILLISHGLPLELGGVGGRRALVGGVGRRRALVGGVGRRRALVAGLFVVARPTQGLAAASSTSTSAPSKPPQVVIGSDDPRFNQFKAKLLTLPLLLDELQICVFQEKFDEVKTFPKRIREYIPLLVQFIDYTTTGPGRLNLGDGVHGVKGLTEADLALINTSLGASLRYEVGKMFASVERMSRAADQADGEEVCNAFGVVLLHTDRFLKAGGLYPFYASRVSNEIFYKGLEKDLVFEQDGQAGKKSKLNLKDLVLVIKGENMGRTGTLVAEVGDKGNKIVKLDSLGRFMGPVREVIVVDGDSIKRRVGEQPPDQVFMKASTTKAKQRKRSL</sequence>
<evidence type="ECO:0008006" key="4">
    <source>
        <dbReference type="Google" id="ProtNLM"/>
    </source>
</evidence>
<comment type="caution">
    <text evidence="2">The sequence shown here is derived from an EMBL/GenBank/DDBJ whole genome shotgun (WGS) entry which is preliminary data.</text>
</comment>
<dbReference type="EMBL" id="BRXY01000139">
    <property type="protein sequence ID" value="GMH70375.1"/>
    <property type="molecule type" value="Genomic_DNA"/>
</dbReference>
<dbReference type="AlphaFoldDB" id="A0A9W7AMB0"/>
<evidence type="ECO:0000256" key="1">
    <source>
        <dbReference type="SAM" id="SignalP"/>
    </source>
</evidence>
<feature type="signal peptide" evidence="1">
    <location>
        <begin position="1"/>
        <end position="19"/>
    </location>
</feature>
<gene>
    <name evidence="2" type="ORF">TrST_g4886</name>
</gene>
<organism evidence="2 3">
    <name type="scientific">Triparma strigata</name>
    <dbReference type="NCBI Taxonomy" id="1606541"/>
    <lineage>
        <taxon>Eukaryota</taxon>
        <taxon>Sar</taxon>
        <taxon>Stramenopiles</taxon>
        <taxon>Ochrophyta</taxon>
        <taxon>Bolidophyceae</taxon>
        <taxon>Parmales</taxon>
        <taxon>Triparmaceae</taxon>
        <taxon>Triparma</taxon>
    </lineage>
</organism>
<keyword evidence="1" id="KW-0732">Signal</keyword>
<proteinExistence type="predicted"/>
<evidence type="ECO:0000313" key="2">
    <source>
        <dbReference type="EMBL" id="GMH70375.1"/>
    </source>
</evidence>
<dbReference type="Proteomes" id="UP001165085">
    <property type="component" value="Unassembled WGS sequence"/>
</dbReference>
<protein>
    <recommendedName>
        <fullName evidence="4">KOW domain-containing protein</fullName>
    </recommendedName>
</protein>
<accession>A0A9W7AMB0</accession>
<reference evidence="3" key="1">
    <citation type="journal article" date="2023" name="Commun. Biol.">
        <title>Genome analysis of Parmales, the sister group of diatoms, reveals the evolutionary specialization of diatoms from phago-mixotrophs to photoautotrophs.</title>
        <authorList>
            <person name="Ban H."/>
            <person name="Sato S."/>
            <person name="Yoshikawa S."/>
            <person name="Yamada K."/>
            <person name="Nakamura Y."/>
            <person name="Ichinomiya M."/>
            <person name="Sato N."/>
            <person name="Blanc-Mathieu R."/>
            <person name="Endo H."/>
            <person name="Kuwata A."/>
            <person name="Ogata H."/>
        </authorList>
    </citation>
    <scope>NUCLEOTIDE SEQUENCE [LARGE SCALE GENOMIC DNA]</scope>
    <source>
        <strain evidence="3">NIES 3701</strain>
    </source>
</reference>
<dbReference type="OrthoDB" id="276989at2759"/>
<feature type="chain" id="PRO_5040924726" description="KOW domain-containing protein" evidence="1">
    <location>
        <begin position="20"/>
        <end position="342"/>
    </location>
</feature>
<evidence type="ECO:0000313" key="3">
    <source>
        <dbReference type="Proteomes" id="UP001165085"/>
    </source>
</evidence>
<name>A0A9W7AMB0_9STRA</name>